<comment type="caution">
    <text evidence="1">The sequence shown here is derived from an EMBL/GenBank/DDBJ whole genome shotgun (WGS) entry which is preliminary data.</text>
</comment>
<dbReference type="EMBL" id="JBHSON010000046">
    <property type="protein sequence ID" value="MFC5749893.1"/>
    <property type="molecule type" value="Genomic_DNA"/>
</dbReference>
<sequence>MGVVAVLAVAGLVVAALWPENGPRVLPVASTVKAELLTFHQGHGLPDVSTVLRSRTDARAVRGWFAETGGGRGAPDADDVEKLAAGRDFGREAVVLFSYTGGCDSARGARLTSDGTRRLSMDLTGVTEHDECEAPYDNLAMFAVDKARAPADGLMLGGSRTGSPDPVSPGTLLAFERLTGPPPASGSLRAAEVSQPDQLEGFLTSLPGATAARLGRLAARQDGGRRFAFVVSGCRAKTALMMIDEERLAAEPVGGDGGGGGAARCGTAEHYVAVFSVEAPHVPSGARIG</sequence>
<dbReference type="Proteomes" id="UP001596074">
    <property type="component" value="Unassembled WGS sequence"/>
</dbReference>
<dbReference type="RefSeq" id="WP_378285615.1">
    <property type="nucleotide sequence ID" value="NZ_JBHSON010000046.1"/>
</dbReference>
<evidence type="ECO:0000313" key="2">
    <source>
        <dbReference type="Proteomes" id="UP001596074"/>
    </source>
</evidence>
<name>A0ABW1A4U9_9ACTN</name>
<reference evidence="2" key="1">
    <citation type="journal article" date="2019" name="Int. J. Syst. Evol. Microbiol.">
        <title>The Global Catalogue of Microorganisms (GCM) 10K type strain sequencing project: providing services to taxonomists for standard genome sequencing and annotation.</title>
        <authorList>
            <consortium name="The Broad Institute Genomics Platform"/>
            <consortium name="The Broad Institute Genome Sequencing Center for Infectious Disease"/>
            <person name="Wu L."/>
            <person name="Ma J."/>
        </authorList>
    </citation>
    <scope>NUCLEOTIDE SEQUENCE [LARGE SCALE GENOMIC DNA]</scope>
    <source>
        <strain evidence="2">KCTC 42087</strain>
    </source>
</reference>
<protein>
    <submittedName>
        <fullName evidence="1">Uncharacterized protein</fullName>
    </submittedName>
</protein>
<organism evidence="1 2">
    <name type="scientific">Actinomadura rugatobispora</name>
    <dbReference type="NCBI Taxonomy" id="1994"/>
    <lineage>
        <taxon>Bacteria</taxon>
        <taxon>Bacillati</taxon>
        <taxon>Actinomycetota</taxon>
        <taxon>Actinomycetes</taxon>
        <taxon>Streptosporangiales</taxon>
        <taxon>Thermomonosporaceae</taxon>
        <taxon>Actinomadura</taxon>
    </lineage>
</organism>
<accession>A0ABW1A4U9</accession>
<evidence type="ECO:0000313" key="1">
    <source>
        <dbReference type="EMBL" id="MFC5749893.1"/>
    </source>
</evidence>
<proteinExistence type="predicted"/>
<gene>
    <name evidence="1" type="ORF">ACFPZN_30060</name>
</gene>
<keyword evidence="2" id="KW-1185">Reference proteome</keyword>